<dbReference type="HOGENOM" id="CLU_3210897_0_0_2"/>
<reference evidence="1 2" key="1">
    <citation type="journal article" date="2012" name="Stand. Genomic Sci.">
        <title>Complete genome sequence of Pyrobaculum oguniense.</title>
        <authorList>
            <person name="Bernick D.L."/>
            <person name="Karplus K."/>
            <person name="Lui L.M."/>
            <person name="Coker J.K."/>
            <person name="Murphy J.N."/>
            <person name="Chan P.P."/>
            <person name="Cozen A.E."/>
            <person name="Lowe T.M."/>
        </authorList>
    </citation>
    <scope>NUCLEOTIDE SEQUENCE [LARGE SCALE GENOMIC DNA]</scope>
    <source>
        <strain evidence="1 2">TE7</strain>
    </source>
</reference>
<organism evidence="1 2">
    <name type="scientific">Pyrobaculum oguniense (strain DSM 13380 / JCM 10595 / TE7)</name>
    <dbReference type="NCBI Taxonomy" id="698757"/>
    <lineage>
        <taxon>Archaea</taxon>
        <taxon>Thermoproteota</taxon>
        <taxon>Thermoprotei</taxon>
        <taxon>Thermoproteales</taxon>
        <taxon>Thermoproteaceae</taxon>
        <taxon>Pyrobaculum</taxon>
    </lineage>
</organism>
<name>H6Q733_PYROT</name>
<evidence type="ECO:0000313" key="2">
    <source>
        <dbReference type="Proteomes" id="UP000009062"/>
    </source>
</evidence>
<gene>
    <name evidence="1" type="ordered locus">Pogu_0404</name>
</gene>
<dbReference type="AlphaFoldDB" id="H6Q733"/>
<dbReference type="STRING" id="698757.Pogu_0404"/>
<dbReference type="EMBL" id="CP003316">
    <property type="protein sequence ID" value="AFA38431.1"/>
    <property type="molecule type" value="Genomic_DNA"/>
</dbReference>
<keyword evidence="2" id="KW-1185">Reference proteome</keyword>
<dbReference type="Proteomes" id="UP000009062">
    <property type="component" value="Chromosome"/>
</dbReference>
<accession>H6Q733</accession>
<evidence type="ECO:0000313" key="1">
    <source>
        <dbReference type="EMBL" id="AFA38431.1"/>
    </source>
</evidence>
<proteinExistence type="predicted"/>
<protein>
    <submittedName>
        <fullName evidence="1">Uncharacterized protein</fullName>
    </submittedName>
</protein>
<sequence length="44" mass="5308">MEALQKQLERIIEINRRILVNLEEVNQLLTQKISKRREKDSLAF</sequence>
<dbReference type="KEGG" id="pog:Pogu_0404"/>